<proteinExistence type="predicted"/>
<dbReference type="Pfam" id="PF04993">
    <property type="entry name" value="TfoX_N"/>
    <property type="match status" value="1"/>
</dbReference>
<dbReference type="AlphaFoldDB" id="A0A6M4GPN2"/>
<dbReference type="SUPFAM" id="SSF159894">
    <property type="entry name" value="YgaC/TfoX-N like"/>
    <property type="match status" value="1"/>
</dbReference>
<evidence type="ECO:0000259" key="1">
    <source>
        <dbReference type="Pfam" id="PF04993"/>
    </source>
</evidence>
<dbReference type="KEGG" id="uru:DSM104443_00207"/>
<reference evidence="2 3" key="1">
    <citation type="submission" date="2020-04" db="EMBL/GenBank/DDBJ databases">
        <title>Usitatibacter rugosus gen. nov., sp. nov. and Usitatibacter palustris sp. nov., novel members of Usitatibacteraceae fam. nov. within the order Nitrosomonadales isolated from soil.</title>
        <authorList>
            <person name="Huber K.J."/>
            <person name="Neumann-Schaal M."/>
            <person name="Geppert A."/>
            <person name="Luckner M."/>
            <person name="Wanner G."/>
            <person name="Overmann J."/>
        </authorList>
    </citation>
    <scope>NUCLEOTIDE SEQUENCE [LARGE SCALE GENOMIC DNA]</scope>
    <source>
        <strain evidence="2 3">0125_3</strain>
    </source>
</reference>
<dbReference type="PANTHER" id="PTHR36121">
    <property type="entry name" value="PROTEIN SXY"/>
    <property type="match status" value="1"/>
</dbReference>
<evidence type="ECO:0000313" key="3">
    <source>
        <dbReference type="Proteomes" id="UP000501534"/>
    </source>
</evidence>
<dbReference type="RefSeq" id="WP_212756868.1">
    <property type="nucleotide sequence ID" value="NZ_CP053069.1"/>
</dbReference>
<name>A0A6M4GPN2_9PROT</name>
<dbReference type="InterPro" id="IPR007076">
    <property type="entry name" value="TfoX_N"/>
</dbReference>
<dbReference type="InterPro" id="IPR047525">
    <property type="entry name" value="TfoX-like"/>
</dbReference>
<dbReference type="Proteomes" id="UP000501534">
    <property type="component" value="Chromosome"/>
</dbReference>
<gene>
    <name evidence="2" type="ORF">DSM104443_00207</name>
</gene>
<sequence length="135" mass="15291">MMALHERAISPFPDIEFMPKQTGFVQHVVETMRDFGAVRTKAMFGGWGIWRDEVFFALIVDDTLFLKTDAETLPVFQARGLEPFVFEKTQTGEKVTTSYVQAPEEALDSPAEMLEWARLAYAAALRSGAKKKKKK</sequence>
<keyword evidence="3" id="KW-1185">Reference proteome</keyword>
<organism evidence="2 3">
    <name type="scientific">Usitatibacter rugosus</name>
    <dbReference type="NCBI Taxonomy" id="2732067"/>
    <lineage>
        <taxon>Bacteria</taxon>
        <taxon>Pseudomonadati</taxon>
        <taxon>Pseudomonadota</taxon>
        <taxon>Betaproteobacteria</taxon>
        <taxon>Nitrosomonadales</taxon>
        <taxon>Usitatibacteraceae</taxon>
        <taxon>Usitatibacter</taxon>
    </lineage>
</organism>
<evidence type="ECO:0000313" key="2">
    <source>
        <dbReference type="EMBL" id="QJR09171.1"/>
    </source>
</evidence>
<dbReference type="Gene3D" id="3.30.1460.30">
    <property type="entry name" value="YgaC/TfoX-N like chaperone"/>
    <property type="match status" value="1"/>
</dbReference>
<feature type="domain" description="TfoX N-terminal" evidence="1">
    <location>
        <begin position="31"/>
        <end position="124"/>
    </location>
</feature>
<protein>
    <recommendedName>
        <fullName evidence="1">TfoX N-terminal domain-containing protein</fullName>
    </recommendedName>
</protein>
<dbReference type="PANTHER" id="PTHR36121:SF1">
    <property type="entry name" value="PROTEIN SXY"/>
    <property type="match status" value="1"/>
</dbReference>
<accession>A0A6M4GPN2</accession>
<dbReference type="EMBL" id="CP053069">
    <property type="protein sequence ID" value="QJR09171.1"/>
    <property type="molecule type" value="Genomic_DNA"/>
</dbReference>